<feature type="domain" description="Pili assembly chaperone N-terminal" evidence="1">
    <location>
        <begin position="36"/>
        <end position="123"/>
    </location>
</feature>
<accession>A0ABN5JJH8</accession>
<dbReference type="Gene3D" id="2.60.40.10">
    <property type="entry name" value="Immunoglobulins"/>
    <property type="match status" value="1"/>
</dbReference>
<dbReference type="Pfam" id="PF00345">
    <property type="entry name" value="PapD_N"/>
    <property type="match status" value="1"/>
</dbReference>
<reference evidence="3" key="1">
    <citation type="journal article" date="2018" name="MSphere">
        <title>Fusobacterium Genomics Using MinION and Illumina Sequencing Enables Genome Completion and Correction.</title>
        <authorList>
            <person name="Todd S.M."/>
            <person name="Settlage R.E."/>
            <person name="Lahmers K.K."/>
            <person name="Slade D.J."/>
        </authorList>
    </citation>
    <scope>NUCLEOTIDE SEQUENCE [LARGE SCALE GENOMIC DNA]</scope>
    <source>
        <strain evidence="3">ATCC 27725</strain>
    </source>
</reference>
<evidence type="ECO:0000313" key="3">
    <source>
        <dbReference type="Proteomes" id="UP000241238"/>
    </source>
</evidence>
<sequence length="246" mass="27486">MKKIFAFLMTFIIGINLYALNFSVAPTSFKVELKKTVTQEVYIINNTSAPLRIETYLEAAESFENFNLNDNITVFPKMISIKPGAKQTIRFRVKPNTEMADGEYKSLLIFKEVPKEIKTTIVSDENNKGLSTELTFITEVAIGVSGIKGTPIIDGTIQNTKVAYSGKLISLQCDTISKGNTPMRIDYILESEDGNLISKGRLGTSARTGEKRLSTNIEIPELKGKKINLILKDQNKKVIYSRIYSL</sequence>
<dbReference type="GeneID" id="77467873"/>
<evidence type="ECO:0000313" key="2">
    <source>
        <dbReference type="EMBL" id="AVQ31098.1"/>
    </source>
</evidence>
<organism evidence="2 3">
    <name type="scientific">Fusobacterium varium ATCC 27725</name>
    <dbReference type="NCBI Taxonomy" id="469618"/>
    <lineage>
        <taxon>Bacteria</taxon>
        <taxon>Fusobacteriati</taxon>
        <taxon>Fusobacteriota</taxon>
        <taxon>Fusobacteriia</taxon>
        <taxon>Fusobacteriales</taxon>
        <taxon>Fusobacteriaceae</taxon>
        <taxon>Fusobacterium</taxon>
    </lineage>
</organism>
<name>A0ABN5JJH8_FUSVA</name>
<keyword evidence="3" id="KW-1185">Reference proteome</keyword>
<gene>
    <name evidence="2" type="ORF">C4N18_07700</name>
</gene>
<dbReference type="SUPFAM" id="SSF49354">
    <property type="entry name" value="PapD-like"/>
    <property type="match status" value="1"/>
</dbReference>
<protein>
    <submittedName>
        <fullName evidence="2">Molecular chaperone</fullName>
    </submittedName>
</protein>
<proteinExistence type="predicted"/>
<evidence type="ECO:0000259" key="1">
    <source>
        <dbReference type="Pfam" id="PF00345"/>
    </source>
</evidence>
<dbReference type="InterPro" id="IPR016147">
    <property type="entry name" value="Pili_assmbl_chaperone_N"/>
</dbReference>
<dbReference type="RefSeq" id="WP_005946806.1">
    <property type="nucleotide sequence ID" value="NZ_CP028103.1"/>
</dbReference>
<dbReference type="EMBL" id="CP028103">
    <property type="protein sequence ID" value="AVQ31098.1"/>
    <property type="molecule type" value="Genomic_DNA"/>
</dbReference>
<dbReference type="Proteomes" id="UP000241238">
    <property type="component" value="Chromosome"/>
</dbReference>
<dbReference type="InterPro" id="IPR008962">
    <property type="entry name" value="PapD-like_sf"/>
</dbReference>
<dbReference type="InterPro" id="IPR013783">
    <property type="entry name" value="Ig-like_fold"/>
</dbReference>